<feature type="domain" description="N-acetyltransferase" evidence="3">
    <location>
        <begin position="4"/>
        <end position="162"/>
    </location>
</feature>
<dbReference type="EMBL" id="JAFBBU010000001">
    <property type="protein sequence ID" value="MBM7472228.1"/>
    <property type="molecule type" value="Genomic_DNA"/>
</dbReference>
<dbReference type="InterPro" id="IPR016181">
    <property type="entry name" value="Acyl_CoA_acyltransferase"/>
</dbReference>
<dbReference type="Gene3D" id="3.40.630.30">
    <property type="match status" value="1"/>
</dbReference>
<dbReference type="SUPFAM" id="SSF55729">
    <property type="entry name" value="Acyl-CoA N-acyltransferases (Nat)"/>
    <property type="match status" value="1"/>
</dbReference>
<dbReference type="RefSeq" id="WP_205108791.1">
    <property type="nucleotide sequence ID" value="NZ_BAAAHT010000013.1"/>
</dbReference>
<proteinExistence type="predicted"/>
<keyword evidence="1 4" id="KW-0808">Transferase</keyword>
<dbReference type="GO" id="GO:0102971">
    <property type="term" value="F:phosphinothricin N-acetyltransferase activity"/>
    <property type="evidence" value="ECO:0007669"/>
    <property type="project" value="UniProtKB-EC"/>
</dbReference>
<evidence type="ECO:0000256" key="1">
    <source>
        <dbReference type="ARBA" id="ARBA00022679"/>
    </source>
</evidence>
<reference evidence="4 5" key="1">
    <citation type="submission" date="2021-01" db="EMBL/GenBank/DDBJ databases">
        <title>Sequencing the genomes of 1000 actinobacteria strains.</title>
        <authorList>
            <person name="Klenk H.-P."/>
        </authorList>
    </citation>
    <scope>NUCLEOTIDE SEQUENCE [LARGE SCALE GENOMIC DNA]</scope>
    <source>
        <strain evidence="4 5">DSM 13057</strain>
    </source>
</reference>
<dbReference type="Proteomes" id="UP000776164">
    <property type="component" value="Unassembled WGS sequence"/>
</dbReference>
<dbReference type="EC" id="2.3.1.183" evidence="4"/>
<evidence type="ECO:0000259" key="3">
    <source>
        <dbReference type="PROSITE" id="PS51186"/>
    </source>
</evidence>
<evidence type="ECO:0000313" key="5">
    <source>
        <dbReference type="Proteomes" id="UP000776164"/>
    </source>
</evidence>
<dbReference type="PROSITE" id="PS51186">
    <property type="entry name" value="GNAT"/>
    <property type="match status" value="1"/>
</dbReference>
<keyword evidence="2 4" id="KW-0012">Acyltransferase</keyword>
<dbReference type="PANTHER" id="PTHR43072">
    <property type="entry name" value="N-ACETYLTRANSFERASE"/>
    <property type="match status" value="1"/>
</dbReference>
<dbReference type="InterPro" id="IPR000182">
    <property type="entry name" value="GNAT_dom"/>
</dbReference>
<sequence>MTAIQVRGLEEADWPHVRRIYAEGIATGHATFEPEPPTWHAFDNGKHSKLRLVAVDDGTVIGWAAASPVSSRPVYAGVVEHSVYIANSARGGGVGHLLLAALVNAAEQAGIWTIQSSIFPENTASLRLHEKHGFRVVGRREHIALMAYGPLAGSWRDTILIERRSSHGGASG</sequence>
<dbReference type="CDD" id="cd04301">
    <property type="entry name" value="NAT_SF"/>
    <property type="match status" value="1"/>
</dbReference>
<dbReference type="Pfam" id="PF00583">
    <property type="entry name" value="Acetyltransf_1"/>
    <property type="match status" value="1"/>
</dbReference>
<organism evidence="4 5">
    <name type="scientific">Subtercola frigoramans</name>
    <dbReference type="NCBI Taxonomy" id="120298"/>
    <lineage>
        <taxon>Bacteria</taxon>
        <taxon>Bacillati</taxon>
        <taxon>Actinomycetota</taxon>
        <taxon>Actinomycetes</taxon>
        <taxon>Micrococcales</taxon>
        <taxon>Microbacteriaceae</taxon>
        <taxon>Subtercola</taxon>
    </lineage>
</organism>
<comment type="caution">
    <text evidence="4">The sequence shown here is derived from an EMBL/GenBank/DDBJ whole genome shotgun (WGS) entry which is preliminary data.</text>
</comment>
<keyword evidence="5" id="KW-1185">Reference proteome</keyword>
<accession>A0ABS2L587</accession>
<evidence type="ECO:0000313" key="4">
    <source>
        <dbReference type="EMBL" id="MBM7472228.1"/>
    </source>
</evidence>
<name>A0ABS2L587_9MICO</name>
<gene>
    <name evidence="4" type="ORF">JOE66_001862</name>
</gene>
<dbReference type="PANTHER" id="PTHR43072:SF23">
    <property type="entry name" value="UPF0039 PROTEIN C11D3.02C"/>
    <property type="match status" value="1"/>
</dbReference>
<evidence type="ECO:0000256" key="2">
    <source>
        <dbReference type="ARBA" id="ARBA00023315"/>
    </source>
</evidence>
<protein>
    <submittedName>
        <fullName evidence="4">Phosphinothricin acetyltransferase</fullName>
        <ecNumber evidence="4">2.3.1.183</ecNumber>
    </submittedName>
</protein>